<keyword evidence="10" id="KW-1185">Reference proteome</keyword>
<name>A0A1D8D5B5_CHLLM</name>
<dbReference type="FunFam" id="3.40.605.10:FF:000004">
    <property type="entry name" value="Aldehyde dehydrogenase"/>
    <property type="match status" value="1"/>
</dbReference>
<dbReference type="GO" id="GO:0005737">
    <property type="term" value="C:cytoplasm"/>
    <property type="evidence" value="ECO:0007669"/>
    <property type="project" value="TreeGrafter"/>
</dbReference>
<dbReference type="OrthoDB" id="9762913at2"/>
<dbReference type="PIRSF" id="PIRSF036492">
    <property type="entry name" value="ALDH"/>
    <property type="match status" value="1"/>
</dbReference>
<dbReference type="Gene3D" id="3.40.605.10">
    <property type="entry name" value="Aldehyde Dehydrogenase, Chain A, domain 1"/>
    <property type="match status" value="1"/>
</dbReference>
<dbReference type="InterPro" id="IPR029510">
    <property type="entry name" value="Ald_DH_CS_GLU"/>
</dbReference>
<evidence type="ECO:0000256" key="1">
    <source>
        <dbReference type="ARBA" id="ARBA00009986"/>
    </source>
</evidence>
<dbReference type="InterPro" id="IPR015590">
    <property type="entry name" value="Aldehyde_DH_dom"/>
</dbReference>
<evidence type="ECO:0000256" key="2">
    <source>
        <dbReference type="ARBA" id="ARBA00023002"/>
    </source>
</evidence>
<evidence type="ECO:0000256" key="6">
    <source>
        <dbReference type="PROSITE-ProRule" id="PRU10007"/>
    </source>
</evidence>
<dbReference type="InterPro" id="IPR016163">
    <property type="entry name" value="Ald_DH_C"/>
</dbReference>
<evidence type="ECO:0000313" key="10">
    <source>
        <dbReference type="Proteomes" id="UP000095185"/>
    </source>
</evidence>
<dbReference type="FunFam" id="3.40.309.10:FF:000003">
    <property type="entry name" value="Aldehyde dehydrogenase"/>
    <property type="match status" value="1"/>
</dbReference>
<dbReference type="GO" id="GO:0006081">
    <property type="term" value="P:aldehyde metabolic process"/>
    <property type="evidence" value="ECO:0007669"/>
    <property type="project" value="InterPro"/>
</dbReference>
<evidence type="ECO:0000259" key="8">
    <source>
        <dbReference type="Pfam" id="PF00171"/>
    </source>
</evidence>
<dbReference type="InterPro" id="IPR016162">
    <property type="entry name" value="Ald_DH_N"/>
</dbReference>
<dbReference type="InterPro" id="IPR016160">
    <property type="entry name" value="Ald_DH_CS_CYS"/>
</dbReference>
<dbReference type="GO" id="GO:0004029">
    <property type="term" value="F:aldehyde dehydrogenase (NAD+) activity"/>
    <property type="evidence" value="ECO:0007669"/>
    <property type="project" value="TreeGrafter"/>
</dbReference>
<dbReference type="Gene3D" id="3.40.309.10">
    <property type="entry name" value="Aldehyde Dehydrogenase, Chain A, domain 2"/>
    <property type="match status" value="1"/>
</dbReference>
<dbReference type="EMBL" id="CP017305">
    <property type="protein sequence ID" value="AOS84477.1"/>
    <property type="molecule type" value="Genomic_DNA"/>
</dbReference>
<dbReference type="STRING" id="274537.BIU88_10235"/>
<organism evidence="9 10">
    <name type="scientific">Chlorobaculum limnaeum</name>
    <dbReference type="NCBI Taxonomy" id="274537"/>
    <lineage>
        <taxon>Bacteria</taxon>
        <taxon>Pseudomonadati</taxon>
        <taxon>Chlorobiota</taxon>
        <taxon>Chlorobiia</taxon>
        <taxon>Chlorobiales</taxon>
        <taxon>Chlorobiaceae</taxon>
        <taxon>Chlorobaculum</taxon>
    </lineage>
</organism>
<reference evidence="9" key="1">
    <citation type="submission" date="2016-09" db="EMBL/GenBank/DDBJ databases">
        <title>Genome sequence of Chlorobaculum limnaeum.</title>
        <authorList>
            <person name="Liu Z."/>
            <person name="Tank M."/>
            <person name="Bryant D.A."/>
        </authorList>
    </citation>
    <scope>NUCLEOTIDE SEQUENCE [LARGE SCALE GENOMIC DNA]</scope>
    <source>
        <strain evidence="9">DSM 1677</strain>
    </source>
</reference>
<evidence type="ECO:0000256" key="5">
    <source>
        <dbReference type="PIRSR" id="PIRSR036492-1"/>
    </source>
</evidence>
<dbReference type="PANTHER" id="PTHR43570:SF16">
    <property type="entry name" value="ALDEHYDE DEHYDROGENASE TYPE III, ISOFORM Q"/>
    <property type="match status" value="1"/>
</dbReference>
<evidence type="ECO:0000256" key="4">
    <source>
        <dbReference type="PIRNR" id="PIRNR036492"/>
    </source>
</evidence>
<dbReference type="PROSITE" id="PS00070">
    <property type="entry name" value="ALDEHYDE_DEHYDR_CYS"/>
    <property type="match status" value="1"/>
</dbReference>
<proteinExistence type="inferred from homology"/>
<dbReference type="InterPro" id="IPR012394">
    <property type="entry name" value="Aldehyde_DH_NAD(P)"/>
</dbReference>
<comment type="similarity">
    <text evidence="1 4 7">Belongs to the aldehyde dehydrogenase family.</text>
</comment>
<protein>
    <recommendedName>
        <fullName evidence="4">Aldehyde dehydrogenase</fullName>
    </recommendedName>
</protein>
<dbReference type="PANTHER" id="PTHR43570">
    <property type="entry name" value="ALDEHYDE DEHYDROGENASE"/>
    <property type="match status" value="1"/>
</dbReference>
<dbReference type="KEGG" id="clz:BIU88_10235"/>
<keyword evidence="3" id="KW-0520">NAD</keyword>
<dbReference type="PROSITE" id="PS00687">
    <property type="entry name" value="ALDEHYDE_DEHYDR_GLU"/>
    <property type="match status" value="1"/>
</dbReference>
<dbReference type="Proteomes" id="UP000095185">
    <property type="component" value="Chromosome"/>
</dbReference>
<dbReference type="Pfam" id="PF00171">
    <property type="entry name" value="Aldedh"/>
    <property type="match status" value="1"/>
</dbReference>
<dbReference type="RefSeq" id="WP_069810669.1">
    <property type="nucleotide sequence ID" value="NZ_CP017305.1"/>
</dbReference>
<feature type="active site" evidence="5 6">
    <location>
        <position position="212"/>
    </location>
</feature>
<feature type="active site" evidence="5">
    <location>
        <position position="246"/>
    </location>
</feature>
<gene>
    <name evidence="9" type="ORF">BIU88_10235</name>
</gene>
<dbReference type="CDD" id="cd07087">
    <property type="entry name" value="ALDH_F3-13-14_CALDH-like"/>
    <property type="match status" value="1"/>
</dbReference>
<dbReference type="SUPFAM" id="SSF53720">
    <property type="entry name" value="ALDH-like"/>
    <property type="match status" value="1"/>
</dbReference>
<dbReference type="AlphaFoldDB" id="A0A1D8D5B5"/>
<evidence type="ECO:0000313" key="9">
    <source>
        <dbReference type="EMBL" id="AOS84477.1"/>
    </source>
</evidence>
<evidence type="ECO:0000256" key="7">
    <source>
        <dbReference type="RuleBase" id="RU003345"/>
    </source>
</evidence>
<evidence type="ECO:0000256" key="3">
    <source>
        <dbReference type="ARBA" id="ARBA00023027"/>
    </source>
</evidence>
<keyword evidence="2 4" id="KW-0560">Oxidoreductase</keyword>
<accession>A0A1D8D5B5</accession>
<sequence length="462" mass="50879">MTHPYDADAHAGLRRYFDSGATRSAGWRRAQLRGLDAFLREREDEIASALHADLRKPPAETWLTETGYLRSEIRHALKHLRHWMRPRRVSVPLPYQPGRAVVERDPLGIVLIIGAWNYPLQLCLAPLIGALAGGNCAVVKPSEMAPATSRLLAAGLGSYLDPAGIEVVEGDGTVSAGLLEHRFDHIFFTGSRRKGREVMQAAARHLTPVTLELGGKSPVIVTAKANLRVAARRIAWAKFLNAGQTCIAPDYLLVDESVEARLLELIAEALVKFYGSDPASSPHYGRIVDARAFRRLEALQREGDLVAGGESSEERRSVAPTIVRNVPPASRLMEEEIFGPVLPVLAFSTLAEAAEQVRSRPDPLAIYLFSRDRAELRYLQEHTRSGGVCCNDLLFQAAIPGLPFGGRSVSGIGLYHGKAGFETFTAPRSVLRRSAFPDPDLRYPPYSERGIAFLKRLFTFFS</sequence>
<dbReference type="InterPro" id="IPR016161">
    <property type="entry name" value="Ald_DH/histidinol_DH"/>
</dbReference>
<feature type="domain" description="Aldehyde dehydrogenase" evidence="8">
    <location>
        <begin position="17"/>
        <end position="430"/>
    </location>
</feature>